<dbReference type="GO" id="GO:0016758">
    <property type="term" value="F:hexosyltransferase activity"/>
    <property type="evidence" value="ECO:0007669"/>
    <property type="project" value="UniProtKB-ARBA"/>
</dbReference>
<dbReference type="Proteomes" id="UP000654947">
    <property type="component" value="Unassembled WGS sequence"/>
</dbReference>
<dbReference type="SUPFAM" id="SSF53756">
    <property type="entry name" value="UDP-Glycosyltransferase/glycogen phosphorylase"/>
    <property type="match status" value="1"/>
</dbReference>
<dbReference type="InterPro" id="IPR002213">
    <property type="entry name" value="UDP_glucos_trans"/>
</dbReference>
<reference evidence="4 5" key="1">
    <citation type="journal article" date="2014" name="Int. J. Syst. Evol. Microbiol.">
        <title>Complete genome sequence of Corynebacterium casei LMG S-19264T (=DSM 44701T), isolated from a smear-ripened cheese.</title>
        <authorList>
            <consortium name="US DOE Joint Genome Institute (JGI-PGF)"/>
            <person name="Walter F."/>
            <person name="Albersmeier A."/>
            <person name="Kalinowski J."/>
            <person name="Ruckert C."/>
        </authorList>
    </citation>
    <scope>NUCLEOTIDE SEQUENCE [LARGE SCALE GENOMIC DNA]</scope>
    <source>
        <strain evidence="4 5">KCTC 19473</strain>
    </source>
</reference>
<keyword evidence="1 4" id="KW-0808">Transferase</keyword>
<feature type="domain" description="Erythromycin biosynthesis protein CIII-like C-terminal" evidence="2">
    <location>
        <begin position="225"/>
        <end position="365"/>
    </location>
</feature>
<dbReference type="Pfam" id="PF21036">
    <property type="entry name" value="EryCIII-like_N"/>
    <property type="match status" value="1"/>
</dbReference>
<evidence type="ECO:0000313" key="5">
    <source>
        <dbReference type="Proteomes" id="UP000654947"/>
    </source>
</evidence>
<dbReference type="GO" id="GO:0008194">
    <property type="term" value="F:UDP-glycosyltransferase activity"/>
    <property type="evidence" value="ECO:0007669"/>
    <property type="project" value="InterPro"/>
</dbReference>
<proteinExistence type="predicted"/>
<comment type="caution">
    <text evidence="4">The sequence shown here is derived from an EMBL/GenBank/DDBJ whole genome shotgun (WGS) entry which is preliminary data.</text>
</comment>
<evidence type="ECO:0000259" key="3">
    <source>
        <dbReference type="Pfam" id="PF21036"/>
    </source>
</evidence>
<keyword evidence="5" id="KW-1185">Reference proteome</keyword>
<evidence type="ECO:0000256" key="1">
    <source>
        <dbReference type="ARBA" id="ARBA00022679"/>
    </source>
</evidence>
<dbReference type="CDD" id="cd03784">
    <property type="entry name" value="GT1_Gtf-like"/>
    <property type="match status" value="1"/>
</dbReference>
<accession>A0A918X809</accession>
<sequence length="371" mass="40521">MKVLFVPGNSPYPVYSHTPLATSLRNAGHQVFMGGIDWVLPKIAAMGLPPVKIAPLTVEEVASFVSSMPSDPEESARAVGGVYARIALDSLDTLTELAENWRPDIVVGGGMFYCAPLFAHRIGVPSVRLEWDRLDTRMYDPGSVEVLRPALEKEGLERVPDPDLWLDVCPPSLSDPSAPRTQPMQWMAANPQRPLEPWMYVKPDRPRIYVTAGTRLQETRVLREMADHVTGLGAEIVIGAPEDLVEPLSKEVPEARVGWFPLDVLAPTCDLIVHHGGGGTDMTALKSGVPQLVVDPEYPTRAVRVLDEYGAAITLIGEEASPEAVGRGVREILLDTSFRQRSRELASEMSQMPKPAEIVPLMEELAARGVG</sequence>
<organism evidence="4 5">
    <name type="scientific">Nocardiopsis kunsanensis</name>
    <dbReference type="NCBI Taxonomy" id="141693"/>
    <lineage>
        <taxon>Bacteria</taxon>
        <taxon>Bacillati</taxon>
        <taxon>Actinomycetota</taxon>
        <taxon>Actinomycetes</taxon>
        <taxon>Streptosporangiales</taxon>
        <taxon>Nocardiopsidaceae</taxon>
        <taxon>Nocardiopsis</taxon>
    </lineage>
</organism>
<evidence type="ECO:0000259" key="2">
    <source>
        <dbReference type="Pfam" id="PF06722"/>
    </source>
</evidence>
<feature type="domain" description="Erythromycin biosynthesis protein CIII-like N-terminal" evidence="3">
    <location>
        <begin position="24"/>
        <end position="213"/>
    </location>
</feature>
<dbReference type="InterPro" id="IPR010610">
    <property type="entry name" value="EryCIII-like_C"/>
</dbReference>
<dbReference type="Pfam" id="PF06722">
    <property type="entry name" value="EryCIII-like_C"/>
    <property type="match status" value="1"/>
</dbReference>
<dbReference type="RefSeq" id="WP_193517359.1">
    <property type="nucleotide sequence ID" value="NZ_BMXL01000002.1"/>
</dbReference>
<dbReference type="EMBL" id="BMXL01000002">
    <property type="protein sequence ID" value="GHD17609.1"/>
    <property type="molecule type" value="Genomic_DNA"/>
</dbReference>
<dbReference type="AlphaFoldDB" id="A0A918X809"/>
<gene>
    <name evidence="4" type="ORF">GCM10007147_06950</name>
</gene>
<name>A0A918X809_9ACTN</name>
<protein>
    <submittedName>
        <fullName evidence="4">DNTP-hexose glycosyl transferase</fullName>
    </submittedName>
</protein>
<evidence type="ECO:0000313" key="4">
    <source>
        <dbReference type="EMBL" id="GHD17609.1"/>
    </source>
</evidence>
<dbReference type="Gene3D" id="3.40.50.2000">
    <property type="entry name" value="Glycogen Phosphorylase B"/>
    <property type="match status" value="2"/>
</dbReference>
<dbReference type="InterPro" id="IPR048284">
    <property type="entry name" value="EryCIII-like_N"/>
</dbReference>